<keyword evidence="14" id="KW-0137">Centromere</keyword>
<feature type="region of interest" description="Disordered" evidence="18">
    <location>
        <begin position="99"/>
        <end position="322"/>
    </location>
</feature>
<feature type="domain" description="C2H2-type" evidence="19">
    <location>
        <begin position="792"/>
        <end position="819"/>
    </location>
</feature>
<dbReference type="FunFam" id="3.30.160.60:FF:000219">
    <property type="entry name" value="Zinc finger protein 276"/>
    <property type="match status" value="1"/>
</dbReference>
<feature type="domain" description="C2H2-type" evidence="19">
    <location>
        <begin position="733"/>
        <end position="763"/>
    </location>
</feature>
<feature type="compositionally biased region" description="Basic residues" evidence="18">
    <location>
        <begin position="677"/>
        <end position="688"/>
    </location>
</feature>
<protein>
    <recommendedName>
        <fullName evidence="15">Zinc finger protein 276</fullName>
    </recommendedName>
</protein>
<evidence type="ECO:0000256" key="11">
    <source>
        <dbReference type="ARBA" id="ARBA00023125"/>
    </source>
</evidence>
<feature type="region of interest" description="Disordered" evidence="18">
    <location>
        <begin position="854"/>
        <end position="887"/>
    </location>
</feature>
<dbReference type="Proteomes" id="UP001190640">
    <property type="component" value="Chromosome 16"/>
</dbReference>
<dbReference type="SMART" id="SM00355">
    <property type="entry name" value="ZnF_C2H2"/>
    <property type="match status" value="5"/>
</dbReference>
<dbReference type="PANTHER" id="PTHR24379">
    <property type="entry name" value="KRAB AND ZINC FINGER DOMAIN-CONTAINING"/>
    <property type="match status" value="1"/>
</dbReference>
<evidence type="ECO:0000256" key="4">
    <source>
        <dbReference type="ARBA" id="ARBA00022454"/>
    </source>
</evidence>
<evidence type="ECO:0000256" key="1">
    <source>
        <dbReference type="ARBA" id="ARBA00003767"/>
    </source>
</evidence>
<feature type="domain" description="C2H2-type" evidence="19">
    <location>
        <begin position="822"/>
        <end position="845"/>
    </location>
</feature>
<evidence type="ECO:0000256" key="13">
    <source>
        <dbReference type="ARBA" id="ARBA00023242"/>
    </source>
</evidence>
<dbReference type="Gene3D" id="3.30.160.60">
    <property type="entry name" value="Classic Zinc Finger"/>
    <property type="match status" value="4"/>
</dbReference>
<sequence length="887" mass="96048">MTGPEPFAPAQGLPGLQGQGRPEVLQRRGEGDRRQRGRASCQAAFSLGSGAREGWVGIGQPSRKRPRRASPLSGCAHLPGCVAAGLEPRGAFETHALLFCPPSSSFQPGPAGLQRGSPPQPPREPTARPGLAESAPRTTEPAGPAGTRSPFGPRCPTRVEAAGRRNGLGPETGGGGGLSGARRLQGLPRRRLPPALHPRPGACPAGWLARRGGRAGSSIRQGRCVAEPSLAEARRGARGRERQPGARGRCGRGAAMKRDRRGRFLPSAAAARAGPEPAQAEAASRARRGRPAARQPERSAPQPPTQPQPPPPERWASPGQEAGGIGRALSTGYCRLCHGKFSSRSLRNAFGKVPVMSESSEKQRRLDQVFFTDFQRLVGVAVRQEPSLPQFVCKKCHAQFYKCRSILKAFIQKVNVSPTGHIKAGGKNNVCSSPLTAEGPPSVADLITSSPQCLHNLVMWTHNHAESCQILPSLQSVLSSEYCGIIRAVWGCGEGHDYVMSTDSDCSSLLVDTALSVKWDLPKSTVQLATGNGVGAAAAPEPQQSPARTGASQEPANSGTDLPAFSTEKQLAESQDMPSLQDAAGAALQETGLPRPACPLNGSPGQLCEKLVPPAASDERVKDEFSDLSEGDSSSDDENDKRTRSSDDSFEPYPEKKMSNNRRAESKEAKAAEEPKIRKKPGPKPGWKKKIKCEREELPTIYKCPYQGCTAVYRGADGMKKHIKEHHEEVRERPCPHPGCNKVFMIDRYLQRHVKLIHTEVRNYICDECGQTFKQRKHLSVHQMRHSGAKPLQCEICGFQCRQRASLKYHMTKHKAETELEFACDQCGKRFEKAHNLNVHMSMVHPLIQIQDKVKAAEPEQEDLPDAPEAADSQPVKSELQAQQEPT</sequence>
<keyword evidence="11" id="KW-0238">DNA-binding</keyword>
<dbReference type="KEGG" id="emc:129343898"/>
<feature type="region of interest" description="Disordered" evidence="18">
    <location>
        <begin position="534"/>
        <end position="563"/>
    </location>
</feature>
<feature type="compositionally biased region" description="Basic and acidic residues" evidence="18">
    <location>
        <begin position="639"/>
        <end position="676"/>
    </location>
</feature>
<feature type="compositionally biased region" description="Polar residues" evidence="18">
    <location>
        <begin position="550"/>
        <end position="560"/>
    </location>
</feature>
<dbReference type="InterPro" id="IPR013087">
    <property type="entry name" value="Znf_C2H2_type"/>
</dbReference>
<keyword evidence="8 17" id="KW-0862">Zinc</keyword>
<keyword evidence="21" id="KW-1185">Reference proteome</keyword>
<feature type="compositionally biased region" description="Acidic residues" evidence="18">
    <location>
        <begin position="626"/>
        <end position="638"/>
    </location>
</feature>
<feature type="compositionally biased region" description="Low complexity" evidence="18">
    <location>
        <begin position="8"/>
        <end position="20"/>
    </location>
</feature>
<dbReference type="InterPro" id="IPR012934">
    <property type="entry name" value="Znf_AD"/>
</dbReference>
<dbReference type="PROSITE" id="PS50157">
    <property type="entry name" value="ZINC_FINGER_C2H2_2"/>
    <property type="match status" value="4"/>
</dbReference>
<evidence type="ECO:0000256" key="6">
    <source>
        <dbReference type="ARBA" id="ARBA00022737"/>
    </source>
</evidence>
<dbReference type="Pfam" id="PF07776">
    <property type="entry name" value="zf-AD"/>
    <property type="match status" value="1"/>
</dbReference>
<feature type="compositionally biased region" description="Pro residues" evidence="18">
    <location>
        <begin position="301"/>
        <end position="313"/>
    </location>
</feature>
<evidence type="ECO:0000256" key="2">
    <source>
        <dbReference type="ARBA" id="ARBA00004123"/>
    </source>
</evidence>
<feature type="compositionally biased region" description="Gly residues" evidence="18">
    <location>
        <begin position="170"/>
        <end position="179"/>
    </location>
</feature>
<dbReference type="PROSITE" id="PS51915">
    <property type="entry name" value="ZAD"/>
    <property type="match status" value="1"/>
</dbReference>
<evidence type="ECO:0000256" key="15">
    <source>
        <dbReference type="ARBA" id="ARBA00067232"/>
    </source>
</evidence>
<evidence type="ECO:0000256" key="18">
    <source>
        <dbReference type="SAM" id="MobiDB-lite"/>
    </source>
</evidence>
<dbReference type="PROSITE" id="PS00028">
    <property type="entry name" value="ZINC_FINGER_C2H2_1"/>
    <property type="match status" value="3"/>
</dbReference>
<dbReference type="GO" id="GO:0008270">
    <property type="term" value="F:zinc ion binding"/>
    <property type="evidence" value="ECO:0007669"/>
    <property type="project" value="UniProtKB-UniRule"/>
</dbReference>
<feature type="compositionally biased region" description="Basic and acidic residues" evidence="18">
    <location>
        <begin position="232"/>
        <end position="244"/>
    </location>
</feature>
<dbReference type="FunFam" id="3.30.160.60:FF:000400">
    <property type="entry name" value="Zinc finger protein 276"/>
    <property type="match status" value="1"/>
</dbReference>
<keyword evidence="5 17" id="KW-0479">Metal-binding</keyword>
<accession>A0AA97KK23</accession>
<evidence type="ECO:0000256" key="14">
    <source>
        <dbReference type="ARBA" id="ARBA00023328"/>
    </source>
</evidence>
<dbReference type="SUPFAM" id="SSF57667">
    <property type="entry name" value="beta-beta-alpha zinc fingers"/>
    <property type="match status" value="2"/>
</dbReference>
<dbReference type="GO" id="GO:0003677">
    <property type="term" value="F:DNA binding"/>
    <property type="evidence" value="ECO:0007669"/>
    <property type="project" value="UniProtKB-KW"/>
</dbReference>
<keyword evidence="13" id="KW-0539">Nucleus</keyword>
<feature type="region of interest" description="Disordered" evidence="18">
    <location>
        <begin position="616"/>
        <end position="688"/>
    </location>
</feature>
<evidence type="ECO:0000256" key="12">
    <source>
        <dbReference type="ARBA" id="ARBA00023163"/>
    </source>
</evidence>
<keyword evidence="12" id="KW-0804">Transcription</keyword>
<keyword evidence="7 16" id="KW-0863">Zinc-finger</keyword>
<feature type="binding site" evidence="17">
    <location>
        <position position="334"/>
    </location>
    <ligand>
        <name>Zn(2+)</name>
        <dbReference type="ChEBI" id="CHEBI:29105"/>
    </ligand>
</feature>
<evidence type="ECO:0000256" key="17">
    <source>
        <dbReference type="PROSITE-ProRule" id="PRU01263"/>
    </source>
</evidence>
<dbReference type="GeneID" id="129343898"/>
<feature type="compositionally biased region" description="Basic and acidic residues" evidence="18">
    <location>
        <begin position="24"/>
        <end position="34"/>
    </location>
</feature>
<feature type="domain" description="ZAD" evidence="20">
    <location>
        <begin position="332"/>
        <end position="420"/>
    </location>
</feature>
<comment type="function">
    <text evidence="1">May be involved in transcriptional regulation.</text>
</comment>
<dbReference type="GO" id="GO:0005634">
    <property type="term" value="C:nucleus"/>
    <property type="evidence" value="ECO:0007669"/>
    <property type="project" value="UniProtKB-SubCell"/>
</dbReference>
<evidence type="ECO:0000259" key="19">
    <source>
        <dbReference type="PROSITE" id="PS50157"/>
    </source>
</evidence>
<dbReference type="CTD" id="92822"/>
<feature type="compositionally biased region" description="Low complexity" evidence="18">
    <location>
        <begin position="536"/>
        <end position="547"/>
    </location>
</feature>
<evidence type="ECO:0000313" key="21">
    <source>
        <dbReference type="Proteomes" id="UP001190640"/>
    </source>
</evidence>
<comment type="subcellular location">
    <subcellularLocation>
        <location evidence="3">Chromosome</location>
        <location evidence="3">Centromere</location>
        <location evidence="3">Kinetochore</location>
    </subcellularLocation>
    <subcellularLocation>
        <location evidence="2">Nucleus</location>
    </subcellularLocation>
</comment>
<keyword evidence="9" id="KW-0995">Kinetochore</keyword>
<feature type="compositionally biased region" description="Low complexity" evidence="18">
    <location>
        <begin position="198"/>
        <end position="223"/>
    </location>
</feature>
<reference evidence="22" key="1">
    <citation type="submission" date="2025-08" db="UniProtKB">
        <authorList>
            <consortium name="RefSeq"/>
        </authorList>
    </citation>
    <scope>IDENTIFICATION</scope>
    <source>
        <tissue evidence="22">Blood</tissue>
    </source>
</reference>
<evidence type="ECO:0000256" key="7">
    <source>
        <dbReference type="ARBA" id="ARBA00022771"/>
    </source>
</evidence>
<evidence type="ECO:0000256" key="16">
    <source>
        <dbReference type="PROSITE-ProRule" id="PRU00042"/>
    </source>
</evidence>
<name>A0AA97KK23_EUBMA</name>
<feature type="binding site" evidence="17">
    <location>
        <position position="337"/>
    </location>
    <ligand>
        <name>Zn(2+)</name>
        <dbReference type="ChEBI" id="CHEBI:29105"/>
    </ligand>
</feature>
<evidence type="ECO:0000256" key="8">
    <source>
        <dbReference type="ARBA" id="ARBA00022833"/>
    </source>
</evidence>
<dbReference type="RefSeq" id="XP_054856254.1">
    <property type="nucleotide sequence ID" value="XM_055000279.1"/>
</dbReference>
<feature type="compositionally biased region" description="Low complexity" evidence="18">
    <location>
        <begin position="268"/>
        <end position="283"/>
    </location>
</feature>
<keyword evidence="4" id="KW-0158">Chromosome</keyword>
<keyword evidence="10" id="KW-0805">Transcription regulation</keyword>
<dbReference type="GO" id="GO:0000776">
    <property type="term" value="C:kinetochore"/>
    <property type="evidence" value="ECO:0007669"/>
    <property type="project" value="UniProtKB-KW"/>
</dbReference>
<feature type="binding site" evidence="17">
    <location>
        <position position="393"/>
    </location>
    <ligand>
        <name>Zn(2+)</name>
        <dbReference type="ChEBI" id="CHEBI:29105"/>
    </ligand>
</feature>
<dbReference type="InterPro" id="IPR036236">
    <property type="entry name" value="Znf_C2H2_sf"/>
</dbReference>
<organism evidence="21 22">
    <name type="scientific">Eublepharis macularius</name>
    <name type="common">Leopard gecko</name>
    <name type="synonym">Cyrtodactylus macularius</name>
    <dbReference type="NCBI Taxonomy" id="481883"/>
    <lineage>
        <taxon>Eukaryota</taxon>
        <taxon>Metazoa</taxon>
        <taxon>Chordata</taxon>
        <taxon>Craniata</taxon>
        <taxon>Vertebrata</taxon>
        <taxon>Euteleostomi</taxon>
        <taxon>Lepidosauria</taxon>
        <taxon>Squamata</taxon>
        <taxon>Bifurcata</taxon>
        <taxon>Gekkota</taxon>
        <taxon>Eublepharidae</taxon>
        <taxon>Eublepharinae</taxon>
        <taxon>Eublepharis</taxon>
    </lineage>
</organism>
<feature type="domain" description="C2H2-type" evidence="19">
    <location>
        <begin position="764"/>
        <end position="791"/>
    </location>
</feature>
<evidence type="ECO:0000313" key="22">
    <source>
        <dbReference type="RefSeq" id="XP_054856254.1"/>
    </source>
</evidence>
<feature type="binding site" evidence="17">
    <location>
        <position position="396"/>
    </location>
    <ligand>
        <name>Zn(2+)</name>
        <dbReference type="ChEBI" id="CHEBI:29105"/>
    </ligand>
</feature>
<evidence type="ECO:0000256" key="9">
    <source>
        <dbReference type="ARBA" id="ARBA00022838"/>
    </source>
</evidence>
<dbReference type="AlphaFoldDB" id="A0AA97KK23"/>
<evidence type="ECO:0000259" key="20">
    <source>
        <dbReference type="PROSITE" id="PS51915"/>
    </source>
</evidence>
<dbReference type="FunFam" id="3.30.160.60:FF:000503">
    <property type="entry name" value="Zinc finger protein 276"/>
    <property type="match status" value="1"/>
</dbReference>
<dbReference type="Pfam" id="PF00096">
    <property type="entry name" value="zf-C2H2"/>
    <property type="match status" value="2"/>
</dbReference>
<dbReference type="PANTHER" id="PTHR24379:SF121">
    <property type="entry name" value="C2H2-TYPE DOMAIN-CONTAINING PROTEIN"/>
    <property type="match status" value="1"/>
</dbReference>
<feature type="region of interest" description="Disordered" evidence="18">
    <location>
        <begin position="1"/>
        <end position="77"/>
    </location>
</feature>
<evidence type="ECO:0000256" key="10">
    <source>
        <dbReference type="ARBA" id="ARBA00023015"/>
    </source>
</evidence>
<proteinExistence type="predicted"/>
<evidence type="ECO:0000256" key="3">
    <source>
        <dbReference type="ARBA" id="ARBA00004629"/>
    </source>
</evidence>
<evidence type="ECO:0000256" key="5">
    <source>
        <dbReference type="ARBA" id="ARBA00022723"/>
    </source>
</evidence>
<keyword evidence="6" id="KW-0677">Repeat</keyword>
<gene>
    <name evidence="22" type="primary">ZNF276</name>
</gene>